<evidence type="ECO:0000313" key="2">
    <source>
        <dbReference type="Proteomes" id="UP001359485"/>
    </source>
</evidence>
<sequence>MACMKLKDVEQHLQDIRTFENPKVKLEQYATMPHICARMLHTIQSCYGDIEGKIVGDLGCGCGSLTIGSCLLNAQFCVGFDIDPDALTICRENIDYFDINNIDLIQCDIVHSPPINIRKFDTIIMNPPFGTKTKGLDIEFLKLALQLTDGVVYSLHKTSTREYIMTKAKSLGVKAKVIAELNFDLPATYKFHKKTCVDIKVDFIRFSH</sequence>
<evidence type="ECO:0000313" key="1">
    <source>
        <dbReference type="EMBL" id="KAK6624487.1"/>
    </source>
</evidence>
<proteinExistence type="predicted"/>
<accession>A0ABR1APR6</accession>
<organism evidence="1 2">
    <name type="scientific">Polyplax serrata</name>
    <name type="common">Common mouse louse</name>
    <dbReference type="NCBI Taxonomy" id="468196"/>
    <lineage>
        <taxon>Eukaryota</taxon>
        <taxon>Metazoa</taxon>
        <taxon>Ecdysozoa</taxon>
        <taxon>Arthropoda</taxon>
        <taxon>Hexapoda</taxon>
        <taxon>Insecta</taxon>
        <taxon>Pterygota</taxon>
        <taxon>Neoptera</taxon>
        <taxon>Paraneoptera</taxon>
        <taxon>Psocodea</taxon>
        <taxon>Troctomorpha</taxon>
        <taxon>Phthiraptera</taxon>
        <taxon>Anoplura</taxon>
        <taxon>Polyplacidae</taxon>
        <taxon>Polyplax</taxon>
    </lineage>
</organism>
<dbReference type="InterPro" id="IPR029063">
    <property type="entry name" value="SAM-dependent_MTases_sf"/>
</dbReference>
<reference evidence="1 2" key="1">
    <citation type="submission" date="2023-09" db="EMBL/GenBank/DDBJ databases">
        <title>Genomes of two closely related lineages of the louse Polyplax serrata with different host specificities.</title>
        <authorList>
            <person name="Martinu J."/>
            <person name="Tarabai H."/>
            <person name="Stefka J."/>
            <person name="Hypsa V."/>
        </authorList>
    </citation>
    <scope>NUCLEOTIDE SEQUENCE [LARGE SCALE GENOMIC DNA]</scope>
    <source>
        <strain evidence="1">98ZLc_SE</strain>
    </source>
</reference>
<name>A0ABR1APR6_POLSC</name>
<dbReference type="Proteomes" id="UP001359485">
    <property type="component" value="Unassembled WGS sequence"/>
</dbReference>
<comment type="caution">
    <text evidence="1">The sequence shown here is derived from an EMBL/GenBank/DDBJ whole genome shotgun (WGS) entry which is preliminary data.</text>
</comment>
<dbReference type="SUPFAM" id="SSF53335">
    <property type="entry name" value="S-adenosyl-L-methionine-dependent methyltransferases"/>
    <property type="match status" value="1"/>
</dbReference>
<gene>
    <name evidence="1" type="ORF">RUM44_011346</name>
</gene>
<dbReference type="Pfam" id="PF06325">
    <property type="entry name" value="PrmA"/>
    <property type="match status" value="1"/>
</dbReference>
<dbReference type="InterPro" id="IPR002052">
    <property type="entry name" value="DNA_methylase_N6_adenine_CS"/>
</dbReference>
<dbReference type="CDD" id="cd02440">
    <property type="entry name" value="AdoMet_MTases"/>
    <property type="match status" value="1"/>
</dbReference>
<dbReference type="PANTHER" id="PTHR23290:SF0">
    <property type="entry name" value="RRNA N6-ADENOSINE-METHYLTRANSFERASE METTL5"/>
    <property type="match status" value="1"/>
</dbReference>
<dbReference type="PROSITE" id="PS00092">
    <property type="entry name" value="N6_MTASE"/>
    <property type="match status" value="1"/>
</dbReference>
<dbReference type="PANTHER" id="PTHR23290">
    <property type="entry name" value="RRNA N6-ADENOSINE-METHYLTRANSFERASE METTL5"/>
    <property type="match status" value="1"/>
</dbReference>
<dbReference type="EMBL" id="JAWJWF010000046">
    <property type="protein sequence ID" value="KAK6624487.1"/>
    <property type="molecule type" value="Genomic_DNA"/>
</dbReference>
<keyword evidence="2" id="KW-1185">Reference proteome</keyword>
<protein>
    <recommendedName>
        <fullName evidence="3">Methyltransferase-like protein 5</fullName>
    </recommendedName>
</protein>
<dbReference type="InterPro" id="IPR051720">
    <property type="entry name" value="rRNA_MeTrfase/Polyamine_Synth"/>
</dbReference>
<dbReference type="Gene3D" id="3.40.50.150">
    <property type="entry name" value="Vaccinia Virus protein VP39"/>
    <property type="match status" value="1"/>
</dbReference>
<evidence type="ECO:0008006" key="3">
    <source>
        <dbReference type="Google" id="ProtNLM"/>
    </source>
</evidence>